<sequence length="172" mass="18929">MPQMTASPRVNQGALLTAAVAGLVATVFTGLTDRLLDRCVSKEQKKRDHRVRKGTAHEIAGPYFAEKIMGRKLGECGRKRAKATFSVTYSIGWGMIYAMLRKKYPQLSRAAGLPFAIPFFFACDGLMAPLLGISPNLKKVPWQPSVKEMANHIAWTATAEMVHRAAAKLQAR</sequence>
<accession>A0ABS5U6H9</accession>
<evidence type="ECO:0000313" key="2">
    <source>
        <dbReference type="EMBL" id="MBT1071267.1"/>
    </source>
</evidence>
<dbReference type="EMBL" id="JAHDYS010000004">
    <property type="protein sequence ID" value="MBT1071267.1"/>
    <property type="molecule type" value="Genomic_DNA"/>
</dbReference>
<keyword evidence="1" id="KW-0472">Membrane</keyword>
<evidence type="ECO:0000256" key="1">
    <source>
        <dbReference type="SAM" id="Phobius"/>
    </source>
</evidence>
<feature type="transmembrane region" description="Helical" evidence="1">
    <location>
        <begin position="12"/>
        <end position="36"/>
    </location>
</feature>
<dbReference type="RefSeq" id="WP_214296980.1">
    <property type="nucleotide sequence ID" value="NZ_JAHDYS010000004.1"/>
</dbReference>
<name>A0ABS5U6H9_9BACT</name>
<feature type="transmembrane region" description="Helical" evidence="1">
    <location>
        <begin position="112"/>
        <end position="133"/>
    </location>
</feature>
<evidence type="ECO:0000313" key="3">
    <source>
        <dbReference type="Proteomes" id="UP000784128"/>
    </source>
</evidence>
<reference evidence="2 3" key="1">
    <citation type="submission" date="2021-05" db="EMBL/GenBank/DDBJ databases">
        <title>The draft genome of Geobacter chapellei DSM 13688.</title>
        <authorList>
            <person name="Xu Z."/>
            <person name="Masuda Y."/>
            <person name="Itoh H."/>
            <person name="Senoo K."/>
        </authorList>
    </citation>
    <scope>NUCLEOTIDE SEQUENCE [LARGE SCALE GENOMIC DNA]</scope>
    <source>
        <strain evidence="2 3">DSM 13688</strain>
    </source>
</reference>
<organism evidence="2 3">
    <name type="scientific">Pelotalea chapellei</name>
    <dbReference type="NCBI Taxonomy" id="44671"/>
    <lineage>
        <taxon>Bacteria</taxon>
        <taxon>Pseudomonadati</taxon>
        <taxon>Thermodesulfobacteriota</taxon>
        <taxon>Desulfuromonadia</taxon>
        <taxon>Geobacterales</taxon>
        <taxon>Geobacteraceae</taxon>
        <taxon>Pelotalea</taxon>
    </lineage>
</organism>
<dbReference type="Pfam" id="PF07274">
    <property type="entry name" value="DUF1440"/>
    <property type="match status" value="1"/>
</dbReference>
<keyword evidence="1" id="KW-1133">Transmembrane helix</keyword>
<proteinExistence type="predicted"/>
<protein>
    <submittedName>
        <fullName evidence="2">DUF1440 domain-containing protein</fullName>
    </submittedName>
</protein>
<gene>
    <name evidence="2" type="ORF">KJB30_05705</name>
</gene>
<keyword evidence="3" id="KW-1185">Reference proteome</keyword>
<feature type="transmembrane region" description="Helical" evidence="1">
    <location>
        <begin position="81"/>
        <end position="100"/>
    </location>
</feature>
<comment type="caution">
    <text evidence="2">The sequence shown here is derived from an EMBL/GenBank/DDBJ whole genome shotgun (WGS) entry which is preliminary data.</text>
</comment>
<dbReference type="InterPro" id="IPR009898">
    <property type="entry name" value="DUF1440"/>
</dbReference>
<dbReference type="Proteomes" id="UP000784128">
    <property type="component" value="Unassembled WGS sequence"/>
</dbReference>
<keyword evidence="1" id="KW-0812">Transmembrane</keyword>